<accession>A0A1G2TY59</accession>
<sequence length="86" mass="9689">MPVFVVSGLASIDEKLFGLIIHRIVLANDEPRGAWKTLSDSEFFGGNAEQTALRADHIFGSETLFENLRCLLDKVRMYFELNPDSD</sequence>
<evidence type="ECO:0000313" key="2">
    <source>
        <dbReference type="Proteomes" id="UP000177707"/>
    </source>
</evidence>
<dbReference type="AlphaFoldDB" id="A0A1G2TY59"/>
<organism evidence="1 2">
    <name type="scientific">Candidatus Zambryskibacteria bacterium RIFCSPLOWO2_01_FULL_39_39</name>
    <dbReference type="NCBI Taxonomy" id="1802758"/>
    <lineage>
        <taxon>Bacteria</taxon>
        <taxon>Candidatus Zambryskiibacteriota</taxon>
    </lineage>
</organism>
<proteinExistence type="predicted"/>
<reference evidence="1 2" key="1">
    <citation type="journal article" date="2016" name="Nat. Commun.">
        <title>Thousands of microbial genomes shed light on interconnected biogeochemical processes in an aquifer system.</title>
        <authorList>
            <person name="Anantharaman K."/>
            <person name="Brown C.T."/>
            <person name="Hug L.A."/>
            <person name="Sharon I."/>
            <person name="Castelle C.J."/>
            <person name="Probst A.J."/>
            <person name="Thomas B.C."/>
            <person name="Singh A."/>
            <person name="Wilkins M.J."/>
            <person name="Karaoz U."/>
            <person name="Brodie E.L."/>
            <person name="Williams K.H."/>
            <person name="Hubbard S.S."/>
            <person name="Banfield J.F."/>
        </authorList>
    </citation>
    <scope>NUCLEOTIDE SEQUENCE [LARGE SCALE GENOMIC DNA]</scope>
</reference>
<dbReference type="EMBL" id="MHWB01000008">
    <property type="protein sequence ID" value="OHB02079.1"/>
    <property type="molecule type" value="Genomic_DNA"/>
</dbReference>
<comment type="caution">
    <text evidence="1">The sequence shown here is derived from an EMBL/GenBank/DDBJ whole genome shotgun (WGS) entry which is preliminary data.</text>
</comment>
<evidence type="ECO:0000313" key="1">
    <source>
        <dbReference type="EMBL" id="OHB02079.1"/>
    </source>
</evidence>
<protein>
    <submittedName>
        <fullName evidence="1">Uncharacterized protein</fullName>
    </submittedName>
</protein>
<name>A0A1G2TY59_9BACT</name>
<dbReference type="Proteomes" id="UP000177707">
    <property type="component" value="Unassembled WGS sequence"/>
</dbReference>
<gene>
    <name evidence="1" type="ORF">A3A96_03695</name>
</gene>